<sequence length="104" mass="12178">MDISEHDPMGKEKQGGTTFLALSDSLILTNEGNQKQKRAIKTKQHLSENVLLDSTWIVRWMQEAKPIFEGYTRKNRLNLPQFSLTKYKVKIKSNKVKKKREMEQ</sequence>
<evidence type="ECO:0000313" key="2">
    <source>
        <dbReference type="Proteomes" id="UP001358586"/>
    </source>
</evidence>
<proteinExistence type="predicted"/>
<protein>
    <submittedName>
        <fullName evidence="1">Uncharacterized protein</fullName>
    </submittedName>
</protein>
<comment type="caution">
    <text evidence="1">The sequence shown here is derived from an EMBL/GenBank/DDBJ whole genome shotgun (WGS) entry which is preliminary data.</text>
</comment>
<dbReference type="Proteomes" id="UP001358586">
    <property type="component" value="Chromosome 4"/>
</dbReference>
<gene>
    <name evidence="1" type="ORF">PVK06_010989</name>
</gene>
<dbReference type="EMBL" id="JARKNE010000004">
    <property type="protein sequence ID" value="KAK5835301.1"/>
    <property type="molecule type" value="Genomic_DNA"/>
</dbReference>
<evidence type="ECO:0000313" key="1">
    <source>
        <dbReference type="EMBL" id="KAK5835301.1"/>
    </source>
</evidence>
<name>A0ABR0Q7T2_GOSAR</name>
<reference evidence="1 2" key="1">
    <citation type="submission" date="2023-03" db="EMBL/GenBank/DDBJ databases">
        <title>WGS of Gossypium arboreum.</title>
        <authorList>
            <person name="Yu D."/>
        </authorList>
    </citation>
    <scope>NUCLEOTIDE SEQUENCE [LARGE SCALE GENOMIC DNA]</scope>
    <source>
        <tissue evidence="1">Leaf</tissue>
    </source>
</reference>
<organism evidence="1 2">
    <name type="scientific">Gossypium arboreum</name>
    <name type="common">Tree cotton</name>
    <name type="synonym">Gossypium nanking</name>
    <dbReference type="NCBI Taxonomy" id="29729"/>
    <lineage>
        <taxon>Eukaryota</taxon>
        <taxon>Viridiplantae</taxon>
        <taxon>Streptophyta</taxon>
        <taxon>Embryophyta</taxon>
        <taxon>Tracheophyta</taxon>
        <taxon>Spermatophyta</taxon>
        <taxon>Magnoliopsida</taxon>
        <taxon>eudicotyledons</taxon>
        <taxon>Gunneridae</taxon>
        <taxon>Pentapetalae</taxon>
        <taxon>rosids</taxon>
        <taxon>malvids</taxon>
        <taxon>Malvales</taxon>
        <taxon>Malvaceae</taxon>
        <taxon>Malvoideae</taxon>
        <taxon>Gossypium</taxon>
    </lineage>
</organism>
<keyword evidence="2" id="KW-1185">Reference proteome</keyword>
<accession>A0ABR0Q7T2</accession>